<dbReference type="Proteomes" id="UP000580861">
    <property type="component" value="Unassembled WGS sequence"/>
</dbReference>
<sequence length="176" mass="18504">MLNIRLNDPALDALGPAGPLAAAMPVARLAPGLREIIAEGIVLTGEVITLGDIPAWAGQPPGRYADLTAWEGFVSGFHLEDHLPIEVGSSPDGAPVISEADQVLMLRHGLGFALEIARTAPVPIRCVVATNSTNGTFRFHRARPGESWLGADLDSYRGDKAIVVDRGPATLGGTPW</sequence>
<comment type="caution">
    <text evidence="1">The sequence shown here is derived from an EMBL/GenBank/DDBJ whole genome shotgun (WGS) entry which is preliminary data.</text>
</comment>
<evidence type="ECO:0000313" key="2">
    <source>
        <dbReference type="Proteomes" id="UP000580861"/>
    </source>
</evidence>
<accession>A0A841B9Y3</accession>
<reference evidence="1 2" key="1">
    <citation type="submission" date="2020-08" db="EMBL/GenBank/DDBJ databases">
        <title>Sequencing the genomes of 1000 actinobacteria strains.</title>
        <authorList>
            <person name="Klenk H.-P."/>
        </authorList>
    </citation>
    <scope>NUCLEOTIDE SEQUENCE [LARGE SCALE GENOMIC DNA]</scope>
    <source>
        <strain evidence="1 2">DSM 45272</strain>
    </source>
</reference>
<evidence type="ECO:0000313" key="1">
    <source>
        <dbReference type="EMBL" id="MBB5857689.1"/>
    </source>
</evidence>
<organism evidence="1 2">
    <name type="scientific">Amycolatopsis umgeniensis</name>
    <dbReference type="NCBI Taxonomy" id="336628"/>
    <lineage>
        <taxon>Bacteria</taxon>
        <taxon>Bacillati</taxon>
        <taxon>Actinomycetota</taxon>
        <taxon>Actinomycetes</taxon>
        <taxon>Pseudonocardiales</taxon>
        <taxon>Pseudonocardiaceae</taxon>
        <taxon>Amycolatopsis</taxon>
    </lineage>
</organism>
<dbReference type="RefSeq" id="WP_343072257.1">
    <property type="nucleotide sequence ID" value="NZ_JACHMX010000001.1"/>
</dbReference>
<dbReference type="EMBL" id="JACHMX010000001">
    <property type="protein sequence ID" value="MBB5857689.1"/>
    <property type="molecule type" value="Genomic_DNA"/>
</dbReference>
<proteinExistence type="predicted"/>
<name>A0A841B9Y3_9PSEU</name>
<gene>
    <name evidence="1" type="ORF">HDA45_007776</name>
</gene>
<keyword evidence="2" id="KW-1185">Reference proteome</keyword>
<dbReference type="AlphaFoldDB" id="A0A841B9Y3"/>
<protein>
    <submittedName>
        <fullName evidence="1">Uncharacterized protein</fullName>
    </submittedName>
</protein>